<dbReference type="AlphaFoldDB" id="A0A9P0QUG1"/>
<evidence type="ECO:0000256" key="3">
    <source>
        <dbReference type="ARBA" id="ARBA00022679"/>
    </source>
</evidence>
<keyword evidence="3" id="KW-0808">Transferase</keyword>
<dbReference type="PANTHER" id="PTHR45700:SF2">
    <property type="entry name" value="UBIQUITIN-PROTEIN LIGASE E3C"/>
    <property type="match status" value="1"/>
</dbReference>
<dbReference type="InterPro" id="IPR035983">
    <property type="entry name" value="Hect_E3_ubiquitin_ligase"/>
</dbReference>
<evidence type="ECO:0000256" key="5">
    <source>
        <dbReference type="PROSITE-ProRule" id="PRU00104"/>
    </source>
</evidence>
<reference evidence="8" key="1">
    <citation type="submission" date="2022-03" db="EMBL/GenBank/DDBJ databases">
        <authorList>
            <person name="Legras J.-L."/>
            <person name="Devillers H."/>
            <person name="Grondin C."/>
        </authorList>
    </citation>
    <scope>NUCLEOTIDE SEQUENCE</scope>
    <source>
        <strain evidence="8">CLIB 1423</strain>
    </source>
</reference>
<evidence type="ECO:0000256" key="2">
    <source>
        <dbReference type="ARBA" id="ARBA00012485"/>
    </source>
</evidence>
<sequence>MVNFTGHTKKRVVNLGGPGRSLGGGGRQKPLSATGNGSSTSYLEIARAQRIEREEQRARERAILVIQSYTKRYLEMLHLWDIIYQDWKSNPVADDRWVGQFKFLCKWKRLSPQELEELLLVLLHQMRDNDGINKFSAYSVQALFSTIEKMLKMYPYTIESGAAEVLECMVGSNAQLKYDGILKAIHTRLVSETTSQTSQILIKVALFINVQDSYNSYLELLAIPKVLVNTPQNELDSYVFPVLMTSSAQGSMRLNMSIERLTNQEKVQLLSNIVGCFKVFSLSDYLIIGTVLSHISFIIATKSGESSVGNENSLPVSKSTVFVSPSVISSLEVLYSSNFIRQAFGYLSDAVSDDSSNSVIFEVISSLLYFIPTYKARLCMLITITPGSYGWLFNRIKDNSTYQEFISNNDNKDYMNNMLVEEKDDFWKIVYTFEELYSYWLIVSNDLESFNEDKLSIEDVSEFMVFLKSLCLTLILDDGARKEKFRKLKDISISLLNQLYLKNLRLRFVSEDFWQLKEPINIDHLLLRLKTKRENRRGRERADAIDDLMEVDEYEEEEDEEEEEEEDDDEESEEEVGDVEGGEYIVEGDQPIGVPKFSSLEKRSEVVTHSKLEILEKVPFFIPFKDRVLIFQALVLSQKEKWDAPLYSFNAAPRRLVGSIRREFLVEDAFKEFHNVGSNLKYPLSVTFINEYGPEAGIGEGITKEFLTSVVTEGFKPNGVFQLFKETSLNQLYPNEEVSLSLHEKHNVKYQQERLLYFKFLGSIIGKCFYESILIDISFAPFFLTKWCNANRGNTSLKNSINDLNYLDKDLFQNLMKLTTMTDNELRELDLTFTINERIEDKSYTFNLMPDGEHVSVNSSNRLSYIHQVSNFKLNSSLHIQTKYFLDGLFEIIPSKWLRMFDAFELQMLVSGGDNDVNVQDWKENVQYGGYFDDDLTIKYFWEVVNEMTSGERFKLIKFVTSVSRVPLLGFGALNPKFGIRNSGRSIGRLPTASTCVNLLKLPDYQDKALIKEKLLYAINTEAKFDLS</sequence>
<comment type="caution">
    <text evidence="8">The sequence shown here is derived from an EMBL/GenBank/DDBJ whole genome shotgun (WGS) entry which is preliminary data.</text>
</comment>
<dbReference type="GO" id="GO:0006511">
    <property type="term" value="P:ubiquitin-dependent protein catabolic process"/>
    <property type="evidence" value="ECO:0007669"/>
    <property type="project" value="TreeGrafter"/>
</dbReference>
<feature type="active site" description="Glycyl thioester intermediate" evidence="5">
    <location>
        <position position="996"/>
    </location>
</feature>
<protein>
    <recommendedName>
        <fullName evidence="2">HECT-type E3 ubiquitin transferase</fullName>
        <ecNumber evidence="2">2.3.2.26</ecNumber>
    </recommendedName>
</protein>
<feature type="compositionally biased region" description="Gly residues" evidence="6">
    <location>
        <begin position="16"/>
        <end position="27"/>
    </location>
</feature>
<proteinExistence type="predicted"/>
<dbReference type="EC" id="2.3.2.26" evidence="2"/>
<dbReference type="OrthoDB" id="8068875at2759"/>
<evidence type="ECO:0000313" key="9">
    <source>
        <dbReference type="Proteomes" id="UP000837801"/>
    </source>
</evidence>
<dbReference type="FunFam" id="3.30.2410.10:FF:000011">
    <property type="entry name" value="Putative Ubiquitin-protein ligase E3C"/>
    <property type="match status" value="1"/>
</dbReference>
<accession>A0A9P0QUG1</accession>
<dbReference type="EMBL" id="CAKXYY010000023">
    <property type="protein sequence ID" value="CAH2355220.1"/>
    <property type="molecule type" value="Genomic_DNA"/>
</dbReference>
<dbReference type="Gene3D" id="3.30.2410.10">
    <property type="entry name" value="Hect, E3 ligase catalytic domain"/>
    <property type="match status" value="1"/>
</dbReference>
<name>A0A9P0QUG1_9ASCO</name>
<feature type="region of interest" description="Disordered" evidence="6">
    <location>
        <begin position="548"/>
        <end position="582"/>
    </location>
</feature>
<evidence type="ECO:0000256" key="4">
    <source>
        <dbReference type="ARBA" id="ARBA00022786"/>
    </source>
</evidence>
<feature type="compositionally biased region" description="Acidic residues" evidence="6">
    <location>
        <begin position="548"/>
        <end position="581"/>
    </location>
</feature>
<evidence type="ECO:0000259" key="7">
    <source>
        <dbReference type="PROSITE" id="PS50237"/>
    </source>
</evidence>
<dbReference type="GO" id="GO:0000209">
    <property type="term" value="P:protein polyubiquitination"/>
    <property type="evidence" value="ECO:0007669"/>
    <property type="project" value="InterPro"/>
</dbReference>
<feature type="domain" description="HECT" evidence="7">
    <location>
        <begin position="676"/>
        <end position="1028"/>
    </location>
</feature>
<evidence type="ECO:0000313" key="8">
    <source>
        <dbReference type="EMBL" id="CAH2355220.1"/>
    </source>
</evidence>
<dbReference type="CDD" id="cd00078">
    <property type="entry name" value="HECTc"/>
    <property type="match status" value="1"/>
</dbReference>
<dbReference type="Gene3D" id="3.90.1750.10">
    <property type="entry name" value="Hect, E3 ligase catalytic domains"/>
    <property type="match status" value="1"/>
</dbReference>
<dbReference type="InterPro" id="IPR000569">
    <property type="entry name" value="HECT_dom"/>
</dbReference>
<dbReference type="Proteomes" id="UP000837801">
    <property type="component" value="Unassembled WGS sequence"/>
</dbReference>
<comment type="catalytic activity">
    <reaction evidence="1">
        <text>S-ubiquitinyl-[E2 ubiquitin-conjugating enzyme]-L-cysteine + [acceptor protein]-L-lysine = [E2 ubiquitin-conjugating enzyme]-L-cysteine + N(6)-ubiquitinyl-[acceptor protein]-L-lysine.</text>
        <dbReference type="EC" id="2.3.2.26"/>
    </reaction>
</comment>
<feature type="region of interest" description="Disordered" evidence="6">
    <location>
        <begin position="1"/>
        <end position="38"/>
    </location>
</feature>
<dbReference type="InterPro" id="IPR016024">
    <property type="entry name" value="ARM-type_fold"/>
</dbReference>
<evidence type="ECO:0000256" key="1">
    <source>
        <dbReference type="ARBA" id="ARBA00000885"/>
    </source>
</evidence>
<evidence type="ECO:0000256" key="6">
    <source>
        <dbReference type="SAM" id="MobiDB-lite"/>
    </source>
</evidence>
<dbReference type="Pfam" id="PF00632">
    <property type="entry name" value="HECT"/>
    <property type="match status" value="1"/>
</dbReference>
<dbReference type="PROSITE" id="PS50237">
    <property type="entry name" value="HECT"/>
    <property type="match status" value="1"/>
</dbReference>
<keyword evidence="4 5" id="KW-0833">Ubl conjugation pathway</keyword>
<dbReference type="Gene3D" id="3.30.2160.10">
    <property type="entry name" value="Hect, E3 ligase catalytic domain"/>
    <property type="match status" value="1"/>
</dbReference>
<dbReference type="GO" id="GO:0061630">
    <property type="term" value="F:ubiquitin protein ligase activity"/>
    <property type="evidence" value="ECO:0007669"/>
    <property type="project" value="UniProtKB-EC"/>
</dbReference>
<organism evidence="8 9">
    <name type="scientific">[Candida] railenensis</name>
    <dbReference type="NCBI Taxonomy" id="45579"/>
    <lineage>
        <taxon>Eukaryota</taxon>
        <taxon>Fungi</taxon>
        <taxon>Dikarya</taxon>
        <taxon>Ascomycota</taxon>
        <taxon>Saccharomycotina</taxon>
        <taxon>Pichiomycetes</taxon>
        <taxon>Debaryomycetaceae</taxon>
        <taxon>Kurtzmaniella</taxon>
    </lineage>
</organism>
<gene>
    <name evidence="8" type="ORF">CLIB1423_23S00474</name>
</gene>
<dbReference type="InterPro" id="IPR044611">
    <property type="entry name" value="E3A/B/C-like"/>
</dbReference>
<dbReference type="PANTHER" id="PTHR45700">
    <property type="entry name" value="UBIQUITIN-PROTEIN LIGASE E3C"/>
    <property type="match status" value="1"/>
</dbReference>
<dbReference type="SUPFAM" id="SSF56204">
    <property type="entry name" value="Hect, E3 ligase catalytic domain"/>
    <property type="match status" value="1"/>
</dbReference>
<dbReference type="SUPFAM" id="SSF48371">
    <property type="entry name" value="ARM repeat"/>
    <property type="match status" value="1"/>
</dbReference>
<keyword evidence="9" id="KW-1185">Reference proteome</keyword>
<dbReference type="SMART" id="SM00119">
    <property type="entry name" value="HECTc"/>
    <property type="match status" value="1"/>
</dbReference>